<dbReference type="InterPro" id="IPR032409">
    <property type="entry name" value="GEF6/7_CC"/>
</dbReference>
<dbReference type="EMBL" id="PZQS01000014">
    <property type="protein sequence ID" value="PVD18394.1"/>
    <property type="molecule type" value="Genomic_DNA"/>
</dbReference>
<comment type="caution">
    <text evidence="2">The sequence shown here is derived from an EMBL/GenBank/DDBJ whole genome shotgun (WGS) entry which is preliminary data.</text>
</comment>
<sequence>MDTIVLVKAVLNNPNFIIAEEEKIFDDSENQEEKTLVDTVYSLKDKVRHLEQEQKCLRHDLEEERQARLRLENTLRNFSLPVASLKLSATAAAASPMGLAVDRDITPPT</sequence>
<evidence type="ECO:0000259" key="1">
    <source>
        <dbReference type="Pfam" id="PF16523"/>
    </source>
</evidence>
<keyword evidence="3" id="KW-1185">Reference proteome</keyword>
<name>A0A2T7NB48_POMCA</name>
<accession>A0A2T7NB48</accession>
<dbReference type="Pfam" id="PF16523">
    <property type="entry name" value="betaPIX_CC"/>
    <property type="match status" value="1"/>
</dbReference>
<protein>
    <recommendedName>
        <fullName evidence="1">Rho guanine nucleotide exchange factor 6/7 coiled-coil domain-containing protein</fullName>
    </recommendedName>
</protein>
<feature type="domain" description="Rho guanine nucleotide exchange factor 6/7 coiled-coil" evidence="1">
    <location>
        <begin position="14"/>
        <end position="79"/>
    </location>
</feature>
<dbReference type="STRING" id="400727.A0A2T7NB48"/>
<proteinExistence type="predicted"/>
<dbReference type="AlphaFoldDB" id="A0A2T7NB48"/>
<reference evidence="2 3" key="1">
    <citation type="submission" date="2018-04" db="EMBL/GenBank/DDBJ databases">
        <title>The genome of golden apple snail Pomacea canaliculata provides insight into stress tolerance and invasive adaptation.</title>
        <authorList>
            <person name="Liu C."/>
            <person name="Liu B."/>
            <person name="Ren Y."/>
            <person name="Zhang Y."/>
            <person name="Wang H."/>
            <person name="Li S."/>
            <person name="Jiang F."/>
            <person name="Yin L."/>
            <person name="Zhang G."/>
            <person name="Qian W."/>
            <person name="Fan W."/>
        </authorList>
    </citation>
    <scope>NUCLEOTIDE SEQUENCE [LARGE SCALE GENOMIC DNA]</scope>
    <source>
        <strain evidence="2">SZHN2017</strain>
        <tissue evidence="2">Muscle</tissue>
    </source>
</reference>
<dbReference type="Gene3D" id="1.20.5.390">
    <property type="entry name" value="L1 transposable element, trimerization domain"/>
    <property type="match status" value="1"/>
</dbReference>
<evidence type="ECO:0000313" key="3">
    <source>
        <dbReference type="Proteomes" id="UP000245119"/>
    </source>
</evidence>
<organism evidence="2 3">
    <name type="scientific">Pomacea canaliculata</name>
    <name type="common">Golden apple snail</name>
    <dbReference type="NCBI Taxonomy" id="400727"/>
    <lineage>
        <taxon>Eukaryota</taxon>
        <taxon>Metazoa</taxon>
        <taxon>Spiralia</taxon>
        <taxon>Lophotrochozoa</taxon>
        <taxon>Mollusca</taxon>
        <taxon>Gastropoda</taxon>
        <taxon>Caenogastropoda</taxon>
        <taxon>Architaenioglossa</taxon>
        <taxon>Ampullarioidea</taxon>
        <taxon>Ampullariidae</taxon>
        <taxon>Pomacea</taxon>
    </lineage>
</organism>
<dbReference type="Proteomes" id="UP000245119">
    <property type="component" value="Linkage Group LG14"/>
</dbReference>
<evidence type="ECO:0000313" key="2">
    <source>
        <dbReference type="EMBL" id="PVD18394.1"/>
    </source>
</evidence>
<gene>
    <name evidence="2" type="ORF">C0Q70_20943</name>
</gene>
<dbReference type="OrthoDB" id="443981at2759"/>